<evidence type="ECO:0000313" key="3">
    <source>
        <dbReference type="Proteomes" id="UP000827284"/>
    </source>
</evidence>
<reference evidence="2" key="2">
    <citation type="journal article" date="2022" name="Microbiol. Resour. Announc.">
        <title>Whole-Genome Sequence of Entomortierella parvispora E1425, a Mucoromycotan Fungus Associated with Burkholderiaceae-Related Endosymbiotic Bacteria.</title>
        <authorList>
            <person name="Herlambang A."/>
            <person name="Guo Y."/>
            <person name="Takashima Y."/>
            <person name="Narisawa K."/>
            <person name="Ohta H."/>
            <person name="Nishizawa T."/>
        </authorList>
    </citation>
    <scope>NUCLEOTIDE SEQUENCE</scope>
    <source>
        <strain evidence="2">E1425</strain>
    </source>
</reference>
<evidence type="ECO:0000313" key="2">
    <source>
        <dbReference type="EMBL" id="GJJ68596.1"/>
    </source>
</evidence>
<gene>
    <name evidence="2" type="ORF">EMPS_00942</name>
</gene>
<dbReference type="EMBL" id="BQFW01000002">
    <property type="protein sequence ID" value="GJJ68596.1"/>
    <property type="molecule type" value="Genomic_DNA"/>
</dbReference>
<dbReference type="Proteomes" id="UP000827284">
    <property type="component" value="Unassembled WGS sequence"/>
</dbReference>
<name>A0A9P3H1W8_9FUNG</name>
<dbReference type="OrthoDB" id="2445035at2759"/>
<keyword evidence="3" id="KW-1185">Reference proteome</keyword>
<proteinExistence type="predicted"/>
<sequence length="146" mass="15889">MQQSGRSTLEEAIKINPALNLPVDASEEVRRLMTFPLALLDLMAKASIAETNDALLSIRSIFAGNLLAEYRTELLSLKPSEDIRIYADITLDSITGSSNSLEACLRVAVDPAVALEELNGELDAEAEVDEYEDGDEEDDEENGSTL</sequence>
<dbReference type="AlphaFoldDB" id="A0A9P3H1W8"/>
<evidence type="ECO:0000256" key="1">
    <source>
        <dbReference type="SAM" id="MobiDB-lite"/>
    </source>
</evidence>
<organism evidence="2 3">
    <name type="scientific">Entomortierella parvispora</name>
    <dbReference type="NCBI Taxonomy" id="205924"/>
    <lineage>
        <taxon>Eukaryota</taxon>
        <taxon>Fungi</taxon>
        <taxon>Fungi incertae sedis</taxon>
        <taxon>Mucoromycota</taxon>
        <taxon>Mortierellomycotina</taxon>
        <taxon>Mortierellomycetes</taxon>
        <taxon>Mortierellales</taxon>
        <taxon>Mortierellaceae</taxon>
        <taxon>Entomortierella</taxon>
    </lineage>
</organism>
<accession>A0A9P3H1W8</accession>
<feature type="region of interest" description="Disordered" evidence="1">
    <location>
        <begin position="121"/>
        <end position="146"/>
    </location>
</feature>
<protein>
    <submittedName>
        <fullName evidence="2">Uncharacterized protein</fullName>
    </submittedName>
</protein>
<reference evidence="2" key="1">
    <citation type="submission" date="2021-11" db="EMBL/GenBank/DDBJ databases">
        <authorList>
            <person name="Herlambang A."/>
            <person name="Guo Y."/>
            <person name="Takashima Y."/>
            <person name="Nishizawa T."/>
        </authorList>
    </citation>
    <scope>NUCLEOTIDE SEQUENCE</scope>
    <source>
        <strain evidence="2">E1425</strain>
    </source>
</reference>
<comment type="caution">
    <text evidence="2">The sequence shown here is derived from an EMBL/GenBank/DDBJ whole genome shotgun (WGS) entry which is preliminary data.</text>
</comment>